<dbReference type="AlphaFoldDB" id="A0A6J6G3J9"/>
<dbReference type="InterPro" id="IPR009057">
    <property type="entry name" value="Homeodomain-like_sf"/>
</dbReference>
<name>A0A6J6G3J9_9ZZZZ</name>
<proteinExistence type="predicted"/>
<sequence length="229" mass="25214">MPADNRTVFLEAGEALLAESATETTMRSLTVRAITKRARRSTGAFYHYWDTQADYIRDLVPYLMRWEAAVDGDPVIDRIQRVAPTEMDAAMAMKLFDASIAALTTTPAGRFIWLLFSMVDDVHVASSLRRLYDEYAEVYAAAYERVFGGCGLRPADGMSWLDVAALFTAALDGVTMRQVIDPERGGPKLAARMIAAVMTGALVPADAPDVPLLERLDDLLTRHRPATLA</sequence>
<dbReference type="EMBL" id="CAEZSR010000259">
    <property type="protein sequence ID" value="CAB4594559.1"/>
    <property type="molecule type" value="Genomic_DNA"/>
</dbReference>
<dbReference type="SUPFAM" id="SSF46689">
    <property type="entry name" value="Homeodomain-like"/>
    <property type="match status" value="1"/>
</dbReference>
<accession>A0A6J6G3J9</accession>
<dbReference type="Gene3D" id="1.10.357.10">
    <property type="entry name" value="Tetracycline Repressor, domain 2"/>
    <property type="match status" value="1"/>
</dbReference>
<organism evidence="1">
    <name type="scientific">freshwater metagenome</name>
    <dbReference type="NCBI Taxonomy" id="449393"/>
    <lineage>
        <taxon>unclassified sequences</taxon>
        <taxon>metagenomes</taxon>
        <taxon>ecological metagenomes</taxon>
    </lineage>
</organism>
<gene>
    <name evidence="1" type="ORF">UFOPK1493_03927</name>
</gene>
<protein>
    <submittedName>
        <fullName evidence="1">Unannotated protein</fullName>
    </submittedName>
</protein>
<reference evidence="1" key="1">
    <citation type="submission" date="2020-05" db="EMBL/GenBank/DDBJ databases">
        <authorList>
            <person name="Chiriac C."/>
            <person name="Salcher M."/>
            <person name="Ghai R."/>
            <person name="Kavagutti S V."/>
        </authorList>
    </citation>
    <scope>NUCLEOTIDE SEQUENCE</scope>
</reference>
<evidence type="ECO:0000313" key="1">
    <source>
        <dbReference type="EMBL" id="CAB4594559.1"/>
    </source>
</evidence>